<evidence type="ECO:0000256" key="1">
    <source>
        <dbReference type="SAM" id="MobiDB-lite"/>
    </source>
</evidence>
<dbReference type="GeneID" id="20090415"/>
<sequence>MAWSTTRVATPMDRPGSHRQHGHIRHFVEFSTRPSCNGNSTAHASQTSPKMMAGVAGMARGGDRKCWVESAGSDDVDEFLEGPISSMPCDDELIKPNYGTAYSEECFDSILIDYGTGTCPDIHRKVPTSRKSEFKMRGIFESTNHIA</sequence>
<protein>
    <submittedName>
        <fullName evidence="2">Uncharacterized protein</fullName>
    </submittedName>
</protein>
<dbReference type="VEuPathDB" id="FungiDB:H310_13365"/>
<proteinExistence type="predicted"/>
<feature type="region of interest" description="Disordered" evidence="1">
    <location>
        <begin position="1"/>
        <end position="20"/>
    </location>
</feature>
<dbReference type="AlphaFoldDB" id="A0A024TFE8"/>
<name>A0A024TFE8_9STRA</name>
<dbReference type="RefSeq" id="XP_008879062.1">
    <property type="nucleotide sequence ID" value="XM_008880840.1"/>
</dbReference>
<organism evidence="2">
    <name type="scientific">Aphanomyces invadans</name>
    <dbReference type="NCBI Taxonomy" id="157072"/>
    <lineage>
        <taxon>Eukaryota</taxon>
        <taxon>Sar</taxon>
        <taxon>Stramenopiles</taxon>
        <taxon>Oomycota</taxon>
        <taxon>Saprolegniomycetes</taxon>
        <taxon>Saprolegniales</taxon>
        <taxon>Verrucalvaceae</taxon>
        <taxon>Aphanomyces</taxon>
    </lineage>
</organism>
<evidence type="ECO:0000313" key="2">
    <source>
        <dbReference type="EMBL" id="ETV92311.1"/>
    </source>
</evidence>
<gene>
    <name evidence="2" type="ORF">H310_13365</name>
</gene>
<accession>A0A024TFE8</accession>
<dbReference type="EMBL" id="KI914001">
    <property type="protein sequence ID" value="ETV92311.1"/>
    <property type="molecule type" value="Genomic_DNA"/>
</dbReference>
<reference evidence="2" key="1">
    <citation type="submission" date="2013-12" db="EMBL/GenBank/DDBJ databases">
        <title>The Genome Sequence of Aphanomyces invadans NJM9701.</title>
        <authorList>
            <consortium name="The Broad Institute Genomics Platform"/>
            <person name="Russ C."/>
            <person name="Tyler B."/>
            <person name="van West P."/>
            <person name="Dieguez-Uribeondo J."/>
            <person name="Young S.K."/>
            <person name="Zeng Q."/>
            <person name="Gargeya S."/>
            <person name="Fitzgerald M."/>
            <person name="Abouelleil A."/>
            <person name="Alvarado L."/>
            <person name="Chapman S.B."/>
            <person name="Gainer-Dewar J."/>
            <person name="Goldberg J."/>
            <person name="Griggs A."/>
            <person name="Gujja S."/>
            <person name="Hansen M."/>
            <person name="Howarth C."/>
            <person name="Imamovic A."/>
            <person name="Ireland A."/>
            <person name="Larimer J."/>
            <person name="McCowan C."/>
            <person name="Murphy C."/>
            <person name="Pearson M."/>
            <person name="Poon T.W."/>
            <person name="Priest M."/>
            <person name="Roberts A."/>
            <person name="Saif S."/>
            <person name="Shea T."/>
            <person name="Sykes S."/>
            <person name="Wortman J."/>
            <person name="Nusbaum C."/>
            <person name="Birren B."/>
        </authorList>
    </citation>
    <scope>NUCLEOTIDE SEQUENCE [LARGE SCALE GENOMIC DNA]</scope>
    <source>
        <strain evidence="2">NJM9701</strain>
    </source>
</reference>